<evidence type="ECO:0000256" key="5">
    <source>
        <dbReference type="ARBA" id="ARBA00022840"/>
    </source>
</evidence>
<name>A0A8E4F118_9ENTR</name>
<dbReference type="KEGG" id="ptf:PROFFT_A_06810"/>
<dbReference type="GO" id="GO:0005524">
    <property type="term" value="F:ATP binding"/>
    <property type="evidence" value="ECO:0007669"/>
    <property type="project" value="UniProtKB-KW"/>
</dbReference>
<feature type="transmembrane region" description="Helical" evidence="6">
    <location>
        <begin position="523"/>
        <end position="542"/>
    </location>
</feature>
<comment type="similarity">
    <text evidence="1">Belongs to the protein kinase superfamily. ADCK protein kinase family.</text>
</comment>
<comment type="caution">
    <text evidence="6">Lacks conserved residue(s) required for the propagation of feature annotation.</text>
</comment>
<feature type="active site" description="Proton acceptor" evidence="6">
    <location>
        <position position="287"/>
    </location>
</feature>
<keyword evidence="6" id="KW-0831">Ubiquinone biosynthesis</keyword>
<keyword evidence="4 6" id="KW-0418">Kinase</keyword>
<dbReference type="Proteomes" id="UP000683585">
    <property type="component" value="Chromosome"/>
</dbReference>
<protein>
    <recommendedName>
        <fullName evidence="6">Probable protein kinase UbiB</fullName>
        <ecNumber evidence="6">2.7.-.-</ecNumber>
    </recommendedName>
    <alternativeName>
        <fullName evidence="6">Ubiquinone biosynthesis protein UbiB</fullName>
    </alternativeName>
</protein>
<dbReference type="PANTHER" id="PTHR10566:SF113">
    <property type="entry name" value="PROTEIN ACTIVITY OF BC1 COMPLEX KINASE 7, CHLOROPLASTIC"/>
    <property type="match status" value="1"/>
</dbReference>
<keyword evidence="6" id="KW-0472">Membrane</keyword>
<dbReference type="GO" id="GO:0010795">
    <property type="term" value="P:regulation of ubiquinone biosynthetic process"/>
    <property type="evidence" value="ECO:0007669"/>
    <property type="project" value="UniProtKB-UniRule"/>
</dbReference>
<keyword evidence="6" id="KW-0812">Transmembrane</keyword>
<dbReference type="NCBIfam" id="TIGR01982">
    <property type="entry name" value="UbiB"/>
    <property type="match status" value="1"/>
</dbReference>
<comment type="function">
    <text evidence="6">Is probably a protein kinase regulator of UbiI activity which is involved in aerobic coenzyme Q (ubiquinone) biosynthesis.</text>
</comment>
<keyword evidence="2 6" id="KW-0808">Transferase</keyword>
<dbReference type="EMBL" id="LR890047">
    <property type="protein sequence ID" value="CAD6513044.1"/>
    <property type="molecule type" value="Genomic_DNA"/>
</dbReference>
<dbReference type="InterPro" id="IPR050154">
    <property type="entry name" value="UbiB_kinase"/>
</dbReference>
<keyword evidence="6" id="KW-1133">Transmembrane helix</keyword>
<evidence type="ECO:0000313" key="9">
    <source>
        <dbReference type="Proteomes" id="UP000683585"/>
    </source>
</evidence>
<dbReference type="Pfam" id="PF03109">
    <property type="entry name" value="ABC1"/>
    <property type="match status" value="1"/>
</dbReference>
<keyword evidence="8" id="KW-0830">Ubiquinone</keyword>
<proteinExistence type="inferred from homology"/>
<dbReference type="AlphaFoldDB" id="A0A8E4F118"/>
<dbReference type="GO" id="GO:0004672">
    <property type="term" value="F:protein kinase activity"/>
    <property type="evidence" value="ECO:0007669"/>
    <property type="project" value="UniProtKB-UniRule"/>
</dbReference>
<evidence type="ECO:0000313" key="8">
    <source>
        <dbReference type="EMBL" id="CAD6513044.1"/>
    </source>
</evidence>
<keyword evidence="9" id="KW-1185">Reference proteome</keyword>
<keyword evidence="6" id="KW-1003">Cell membrane</keyword>
<organism evidence="8 9">
    <name type="scientific">Candidatus Profftia tarda</name>
    <dbReference type="NCBI Taxonomy" id="1177216"/>
    <lineage>
        <taxon>Bacteria</taxon>
        <taxon>Pseudomonadati</taxon>
        <taxon>Pseudomonadota</taxon>
        <taxon>Gammaproteobacteria</taxon>
        <taxon>Enterobacterales</taxon>
        <taxon>Enterobacteriaceae</taxon>
        <taxon>Candidatus Profftia</taxon>
    </lineage>
</organism>
<dbReference type="HAMAP" id="MF_00414">
    <property type="entry name" value="UbiB"/>
    <property type="match status" value="1"/>
</dbReference>
<reference evidence="8" key="1">
    <citation type="submission" date="2020-10" db="EMBL/GenBank/DDBJ databases">
        <authorList>
            <person name="Szabo G."/>
        </authorList>
    </citation>
    <scope>NUCLEOTIDE SEQUENCE</scope>
    <source>
        <strain evidence="8">PROFFT</strain>
    </source>
</reference>
<keyword evidence="3 6" id="KW-0547">Nucleotide-binding</keyword>
<evidence type="ECO:0000259" key="7">
    <source>
        <dbReference type="Pfam" id="PF03109"/>
    </source>
</evidence>
<comment type="subcellular location">
    <subcellularLocation>
        <location evidence="6">Cell membrane</location>
        <topology evidence="6">Multi-pass membrane protein</topology>
    </subcellularLocation>
</comment>
<comment type="similarity">
    <text evidence="6">Belongs to the ABC1 family. UbiB subfamily.</text>
</comment>
<dbReference type="InterPro" id="IPR045308">
    <property type="entry name" value="UbiB_bact"/>
</dbReference>
<dbReference type="PANTHER" id="PTHR10566">
    <property type="entry name" value="CHAPERONE-ACTIVITY OF BC1 COMPLEX CABC1 -RELATED"/>
    <property type="match status" value="1"/>
</dbReference>
<comment type="pathway">
    <text evidence="6">Cofactor biosynthesis; ubiquinone biosynthesis [regulation].</text>
</comment>
<evidence type="ECO:0000256" key="4">
    <source>
        <dbReference type="ARBA" id="ARBA00022777"/>
    </source>
</evidence>
<dbReference type="UniPathway" id="UPA00232"/>
<dbReference type="GO" id="GO:0005886">
    <property type="term" value="C:plasma membrane"/>
    <property type="evidence" value="ECO:0007669"/>
    <property type="project" value="UniProtKB-SubCell"/>
</dbReference>
<dbReference type="GO" id="GO:0006744">
    <property type="term" value="P:ubiquinone biosynthetic process"/>
    <property type="evidence" value="ECO:0007669"/>
    <property type="project" value="UniProtKB-UniPathway"/>
</dbReference>
<evidence type="ECO:0000256" key="2">
    <source>
        <dbReference type="ARBA" id="ARBA00022679"/>
    </source>
</evidence>
<feature type="domain" description="ABC1 atypical kinase-like" evidence="7">
    <location>
        <begin position="93"/>
        <end position="343"/>
    </location>
</feature>
<sequence>MMLSDLCRFYLIIQICLSYGLDELIPQMRINLLLRIARHMLFWMHNKHKDKSLGERLRLSLQELGPVWIKFGQMLSTRRDIFSSLIIEQLSLLQDRVAPFDGILARQQIESSMGGSLEQWFEDFDQNALASASIAQVHTARLKENGQEIVIKVIRPDILPIIKADISLMYFLADWILKIREDGRLLRPHEVVREYEKTLLDELNLLHEASNMIKLRHNFTNSSMLYVPEIYSKFCYEKVLVTERIYGIPVSNLSALHAQNTNMKLLAERGVQIFFTQVFRDSFFHADMHPGNIFVSLEHPENPQYISIDCGIMGILSKDDKRYLAENFVAFFNRDYRKVAELHVASRWVPGNTKIEDFEFAIRRVCEPIFAKPLADISFGNVLYDLFNTARCFNMEVQPQLVMLQKTLLYIEGLGRQIYPQLDLWTTAKPFLEKWLKDHSGLSDMLLILKEKIPLWVEKIPELPELLYYNLQQNNSLKKNFDMIFTRLDQQRDRQVISCYLFGVSTTLLIIGITLLTSKVGVWPFWVMTIGCLIWIAGWCYGRQDNT</sequence>
<feature type="transmembrane region" description="Helical" evidence="6">
    <location>
        <begin position="497"/>
        <end position="517"/>
    </location>
</feature>
<evidence type="ECO:0000256" key="1">
    <source>
        <dbReference type="ARBA" id="ARBA00009670"/>
    </source>
</evidence>
<dbReference type="InterPro" id="IPR004147">
    <property type="entry name" value="ABC1_dom"/>
</dbReference>
<dbReference type="EC" id="2.7.-.-" evidence="6"/>
<dbReference type="CDD" id="cd13972">
    <property type="entry name" value="UbiB"/>
    <property type="match status" value="1"/>
</dbReference>
<keyword evidence="5 6" id="KW-0067">ATP-binding</keyword>
<feature type="binding site" evidence="6">
    <location>
        <begin position="129"/>
        <end position="137"/>
    </location>
    <ligand>
        <name>ATP</name>
        <dbReference type="ChEBI" id="CHEBI:30616"/>
    </ligand>
</feature>
<feature type="binding site" evidence="6">
    <location>
        <position position="152"/>
    </location>
    <ligand>
        <name>ATP</name>
        <dbReference type="ChEBI" id="CHEBI:30616"/>
    </ligand>
</feature>
<evidence type="ECO:0000256" key="6">
    <source>
        <dbReference type="HAMAP-Rule" id="MF_00414"/>
    </source>
</evidence>
<accession>A0A8E4F118</accession>
<gene>
    <name evidence="6 8" type="primary">ubiB</name>
    <name evidence="8" type="ORF">PROFFT_A_06810</name>
</gene>
<evidence type="ECO:0000256" key="3">
    <source>
        <dbReference type="ARBA" id="ARBA00022741"/>
    </source>
</evidence>
<dbReference type="NCBIfam" id="NF003404">
    <property type="entry name" value="PRK04750.1"/>
    <property type="match status" value="1"/>
</dbReference>
<dbReference type="InterPro" id="IPR010232">
    <property type="entry name" value="UbiB"/>
</dbReference>